<dbReference type="KEGG" id="tpro:Ga0080559_TMP591"/>
<proteinExistence type="predicted"/>
<organism evidence="1 2">
    <name type="scientific">Salipiger profundus</name>
    <dbReference type="NCBI Taxonomy" id="1229727"/>
    <lineage>
        <taxon>Bacteria</taxon>
        <taxon>Pseudomonadati</taxon>
        <taxon>Pseudomonadota</taxon>
        <taxon>Alphaproteobacteria</taxon>
        <taxon>Rhodobacterales</taxon>
        <taxon>Roseobacteraceae</taxon>
        <taxon>Salipiger</taxon>
    </lineage>
</organism>
<gene>
    <name evidence="1" type="ORF">Ga0080559_TMP591</name>
</gene>
<evidence type="ECO:0000313" key="1">
    <source>
        <dbReference type="EMBL" id="APX21387.1"/>
    </source>
</evidence>
<protein>
    <recommendedName>
        <fullName evidence="3">Repeat domain-containing protein</fullName>
    </recommendedName>
</protein>
<keyword evidence="2" id="KW-1185">Reference proteome</keyword>
<name>A0A1U7CZQ7_9RHOB</name>
<dbReference type="AlphaFoldDB" id="A0A1U7CZQ7"/>
<reference evidence="1 2" key="1">
    <citation type="submission" date="2016-03" db="EMBL/GenBank/DDBJ databases">
        <title>Deep-sea bacteria in the southern Pacific.</title>
        <authorList>
            <person name="Tang K."/>
        </authorList>
    </citation>
    <scope>NUCLEOTIDE SEQUENCE [LARGE SCALE GENOMIC DNA]</scope>
    <source>
        <strain evidence="1 2">JLT2016</strain>
    </source>
</reference>
<dbReference type="STRING" id="1229727.Ga0080559_TMP591"/>
<evidence type="ECO:0008006" key="3">
    <source>
        <dbReference type="Google" id="ProtNLM"/>
    </source>
</evidence>
<dbReference type="Proteomes" id="UP000186559">
    <property type="component" value="Chromosome"/>
</dbReference>
<sequence>MGAGAEAAPRLIEAHYAEPTTRYDHGVLGDAVEWGALSLTLQDGAGTRDVLLRLDRTRVFEDTAPRLVDLGTVTAAMVVESDLSLGARLALYTAEGLLAATPFIGQRHRWLAPVGAADLDGDGLIELTYVDRPHLAKTLRIWRYQPASSDLREIAVASGLTNHRIGWQNIAGGLRDCGAGPEIVLADADWTQVISARLEGGAIVRRNLGRYDASAMTAALACR</sequence>
<evidence type="ECO:0000313" key="2">
    <source>
        <dbReference type="Proteomes" id="UP000186559"/>
    </source>
</evidence>
<accession>A0A1U7CZQ7</accession>
<dbReference type="EMBL" id="CP014796">
    <property type="protein sequence ID" value="APX21387.1"/>
    <property type="molecule type" value="Genomic_DNA"/>
</dbReference>